<dbReference type="CDD" id="cd17535">
    <property type="entry name" value="REC_NarL-like"/>
    <property type="match status" value="1"/>
</dbReference>
<dbReference type="InterPro" id="IPR016032">
    <property type="entry name" value="Sig_transdc_resp-reg_C-effctor"/>
</dbReference>
<sequence length="220" mass="24477">MKKINILLVDDHTIVRDGIKATLKDQKNFHIVGEAANGLDGIEAVKQLKPDVVIMDITMPEMSGIEAADVISKKYPDSKVLILSMHDNETYILKSVEAGAYGYLLKDVDKDEFIKAITAVYNGDKYFNTAISSVLVSGYLSKVKQTDSIQSGYSNDEYELTKREKGILKMITDGKNNREIADGLGISIRTIETHRANIMKKLKVKNAVELVRIAIDEKIV</sequence>
<dbReference type="SMART" id="SM00448">
    <property type="entry name" value="REC"/>
    <property type="match status" value="1"/>
</dbReference>
<evidence type="ECO:0000256" key="1">
    <source>
        <dbReference type="ARBA" id="ARBA00022553"/>
    </source>
</evidence>
<dbReference type="SUPFAM" id="SSF52172">
    <property type="entry name" value="CheY-like"/>
    <property type="match status" value="1"/>
</dbReference>
<dbReference type="PROSITE" id="PS50043">
    <property type="entry name" value="HTH_LUXR_2"/>
    <property type="match status" value="1"/>
</dbReference>
<evidence type="ECO:0000259" key="6">
    <source>
        <dbReference type="PROSITE" id="PS50043"/>
    </source>
</evidence>
<dbReference type="GO" id="GO:0000160">
    <property type="term" value="P:phosphorelay signal transduction system"/>
    <property type="evidence" value="ECO:0007669"/>
    <property type="project" value="InterPro"/>
</dbReference>
<dbReference type="SUPFAM" id="SSF46894">
    <property type="entry name" value="C-terminal effector domain of the bipartite response regulators"/>
    <property type="match status" value="1"/>
</dbReference>
<keyword evidence="1 5" id="KW-0597">Phosphoprotein</keyword>
<dbReference type="InterPro" id="IPR058245">
    <property type="entry name" value="NreC/VraR/RcsB-like_REC"/>
</dbReference>
<dbReference type="PROSITE" id="PS50110">
    <property type="entry name" value="RESPONSE_REGULATORY"/>
    <property type="match status" value="1"/>
</dbReference>
<evidence type="ECO:0000313" key="8">
    <source>
        <dbReference type="EMBL" id="ABG58589.1"/>
    </source>
</evidence>
<dbReference type="Gene3D" id="3.40.50.2300">
    <property type="match status" value="1"/>
</dbReference>
<keyword evidence="9" id="KW-1185">Reference proteome</keyword>
<proteinExistence type="predicted"/>
<organism evidence="8 9">
    <name type="scientific">Cytophaga hutchinsonii (strain ATCC 33406 / DSM 1761 / CIP 103989 / NBRC 15051 / NCIMB 9469 / D465)</name>
    <dbReference type="NCBI Taxonomy" id="269798"/>
    <lineage>
        <taxon>Bacteria</taxon>
        <taxon>Pseudomonadati</taxon>
        <taxon>Bacteroidota</taxon>
        <taxon>Cytophagia</taxon>
        <taxon>Cytophagales</taxon>
        <taxon>Cytophagaceae</taxon>
        <taxon>Cytophaga</taxon>
    </lineage>
</organism>
<dbReference type="PROSITE" id="PS00622">
    <property type="entry name" value="HTH_LUXR_1"/>
    <property type="match status" value="1"/>
</dbReference>
<dbReference type="InterPro" id="IPR001789">
    <property type="entry name" value="Sig_transdc_resp-reg_receiver"/>
</dbReference>
<dbReference type="PANTHER" id="PTHR43214:SF41">
    <property type="entry name" value="NITRATE_NITRITE RESPONSE REGULATOR PROTEIN NARP"/>
    <property type="match status" value="1"/>
</dbReference>
<accession>A0A6N4SQK3</accession>
<dbReference type="Pfam" id="PF00196">
    <property type="entry name" value="GerE"/>
    <property type="match status" value="1"/>
</dbReference>
<evidence type="ECO:0000256" key="4">
    <source>
        <dbReference type="ARBA" id="ARBA00023163"/>
    </source>
</evidence>
<dbReference type="InterPro" id="IPR000792">
    <property type="entry name" value="Tscrpt_reg_LuxR_C"/>
</dbReference>
<dbReference type="SMART" id="SM00421">
    <property type="entry name" value="HTH_LUXR"/>
    <property type="match status" value="1"/>
</dbReference>
<feature type="modified residue" description="4-aspartylphosphate" evidence="5">
    <location>
        <position position="56"/>
    </location>
</feature>
<dbReference type="Pfam" id="PF00072">
    <property type="entry name" value="Response_reg"/>
    <property type="match status" value="1"/>
</dbReference>
<evidence type="ECO:0000259" key="7">
    <source>
        <dbReference type="PROSITE" id="PS50110"/>
    </source>
</evidence>
<dbReference type="AlphaFoldDB" id="A0A6N4SQK3"/>
<dbReference type="Proteomes" id="UP000001822">
    <property type="component" value="Chromosome"/>
</dbReference>
<dbReference type="GO" id="GO:0003677">
    <property type="term" value="F:DNA binding"/>
    <property type="evidence" value="ECO:0007669"/>
    <property type="project" value="UniProtKB-KW"/>
</dbReference>
<evidence type="ECO:0000256" key="3">
    <source>
        <dbReference type="ARBA" id="ARBA00023125"/>
    </source>
</evidence>
<dbReference type="PRINTS" id="PR00038">
    <property type="entry name" value="HTHLUXR"/>
</dbReference>
<keyword evidence="2" id="KW-0805">Transcription regulation</keyword>
<dbReference type="PANTHER" id="PTHR43214">
    <property type="entry name" value="TWO-COMPONENT RESPONSE REGULATOR"/>
    <property type="match status" value="1"/>
</dbReference>
<dbReference type="RefSeq" id="WP_011584704.1">
    <property type="nucleotide sequence ID" value="NC_008255.1"/>
</dbReference>
<protein>
    <submittedName>
        <fullName evidence="8">Response regulator</fullName>
    </submittedName>
</protein>
<dbReference type="KEGG" id="chu:CHU_1317"/>
<reference evidence="8 9" key="1">
    <citation type="journal article" date="2007" name="Appl. Environ. Microbiol.">
        <title>Genome sequence of the cellulolytic gliding bacterium Cytophaga hutchinsonii.</title>
        <authorList>
            <person name="Xie G."/>
            <person name="Bruce D.C."/>
            <person name="Challacombe J.F."/>
            <person name="Chertkov O."/>
            <person name="Detter J.C."/>
            <person name="Gilna P."/>
            <person name="Han C.S."/>
            <person name="Lucas S."/>
            <person name="Misra M."/>
            <person name="Myers G.L."/>
            <person name="Richardson P."/>
            <person name="Tapia R."/>
            <person name="Thayer N."/>
            <person name="Thompson L.S."/>
            <person name="Brettin T.S."/>
            <person name="Henrissat B."/>
            <person name="Wilson D.B."/>
            <person name="McBride M.J."/>
        </authorList>
    </citation>
    <scope>NUCLEOTIDE SEQUENCE [LARGE SCALE GENOMIC DNA]</scope>
    <source>
        <strain evidence="9">ATCC 33406 / DSM 1761 / CIP 103989 / NBRC 15051 / NCIMB 9469 / D465</strain>
    </source>
</reference>
<dbReference type="CDD" id="cd06170">
    <property type="entry name" value="LuxR_C_like"/>
    <property type="match status" value="1"/>
</dbReference>
<gene>
    <name evidence="8" type="primary">uhpA</name>
    <name evidence="8" type="ordered locus">CHU_1317</name>
</gene>
<dbReference type="GO" id="GO:0006355">
    <property type="term" value="P:regulation of DNA-templated transcription"/>
    <property type="evidence" value="ECO:0007669"/>
    <property type="project" value="InterPro"/>
</dbReference>
<feature type="domain" description="HTH luxR-type" evidence="6">
    <location>
        <begin position="153"/>
        <end position="218"/>
    </location>
</feature>
<feature type="domain" description="Response regulatory" evidence="7">
    <location>
        <begin position="5"/>
        <end position="121"/>
    </location>
</feature>
<evidence type="ECO:0000313" key="9">
    <source>
        <dbReference type="Proteomes" id="UP000001822"/>
    </source>
</evidence>
<keyword evidence="4" id="KW-0804">Transcription</keyword>
<dbReference type="InterPro" id="IPR039420">
    <property type="entry name" value="WalR-like"/>
</dbReference>
<name>A0A6N4SQK3_CYTH3</name>
<evidence type="ECO:0000256" key="5">
    <source>
        <dbReference type="PROSITE-ProRule" id="PRU00169"/>
    </source>
</evidence>
<dbReference type="InterPro" id="IPR011006">
    <property type="entry name" value="CheY-like_superfamily"/>
</dbReference>
<keyword evidence="3" id="KW-0238">DNA-binding</keyword>
<evidence type="ECO:0000256" key="2">
    <source>
        <dbReference type="ARBA" id="ARBA00023015"/>
    </source>
</evidence>
<dbReference type="OrthoDB" id="9797341at2"/>
<dbReference type="EMBL" id="CP000383">
    <property type="protein sequence ID" value="ABG58589.1"/>
    <property type="molecule type" value="Genomic_DNA"/>
</dbReference>